<evidence type="ECO:0000256" key="2">
    <source>
        <dbReference type="ARBA" id="ARBA00010248"/>
    </source>
</evidence>
<dbReference type="RefSeq" id="WP_153502198.1">
    <property type="nucleotide sequence ID" value="NZ_WIRE01000002.1"/>
</dbReference>
<dbReference type="InterPro" id="IPR000184">
    <property type="entry name" value="Bac_surfAg_D15"/>
</dbReference>
<dbReference type="Gene3D" id="2.40.160.50">
    <property type="entry name" value="membrane protein fhac: a member of the omp85/tpsb transporter family"/>
    <property type="match status" value="1"/>
</dbReference>
<accession>A0A6N7LVX2</accession>
<keyword evidence="5" id="KW-0812">Transmembrane</keyword>
<dbReference type="Pfam" id="PF07244">
    <property type="entry name" value="POTRA"/>
    <property type="match status" value="1"/>
</dbReference>
<feature type="domain" description="POTRA" evidence="12">
    <location>
        <begin position="202"/>
        <end position="260"/>
    </location>
</feature>
<gene>
    <name evidence="14" type="ORF">GFN93_15350</name>
</gene>
<keyword evidence="7" id="KW-0472">Membrane</keyword>
<dbReference type="InterPro" id="IPR035243">
    <property type="entry name" value="TamA_POTRA_Dom_1"/>
</dbReference>
<dbReference type="Gene3D" id="3.10.20.310">
    <property type="entry name" value="membrane protein fhac"/>
    <property type="match status" value="3"/>
</dbReference>
<evidence type="ECO:0000313" key="15">
    <source>
        <dbReference type="Proteomes" id="UP000469421"/>
    </source>
</evidence>
<feature type="domain" description="Bacterial surface antigen (D15)" evidence="11">
    <location>
        <begin position="305"/>
        <end position="582"/>
    </location>
</feature>
<protein>
    <recommendedName>
        <fullName evidence="3">Translocation and assembly module subunit TamA</fullName>
    </recommendedName>
    <alternativeName>
        <fullName evidence="9">Autotransporter assembly factor TamA</fullName>
    </alternativeName>
</protein>
<evidence type="ECO:0000256" key="3">
    <source>
        <dbReference type="ARBA" id="ARBA00015419"/>
    </source>
</evidence>
<keyword evidence="6" id="KW-0732">Signal</keyword>
<reference evidence="14 15" key="1">
    <citation type="submission" date="2019-10" db="EMBL/GenBank/DDBJ databases">
        <title>Alcanivorax sp.PA15-N-34 draft genome sequence.</title>
        <authorList>
            <person name="Liao X."/>
            <person name="Shao Z."/>
        </authorList>
    </citation>
    <scope>NUCLEOTIDE SEQUENCE [LARGE SCALE GENOMIC DNA]</scope>
    <source>
        <strain evidence="14 15">PA15-N-34</strain>
    </source>
</reference>
<dbReference type="Proteomes" id="UP000469421">
    <property type="component" value="Unassembled WGS sequence"/>
</dbReference>
<dbReference type="GO" id="GO:0009279">
    <property type="term" value="C:cell outer membrane"/>
    <property type="evidence" value="ECO:0007669"/>
    <property type="project" value="UniProtKB-SubCell"/>
</dbReference>
<keyword evidence="15" id="KW-1185">Reference proteome</keyword>
<dbReference type="InterPro" id="IPR010827">
    <property type="entry name" value="BamA/TamA_POTRA"/>
</dbReference>
<dbReference type="InterPro" id="IPR039910">
    <property type="entry name" value="D15-like"/>
</dbReference>
<evidence type="ECO:0000256" key="9">
    <source>
        <dbReference type="ARBA" id="ARBA00033063"/>
    </source>
</evidence>
<keyword evidence="8" id="KW-0998">Cell outer membrane</keyword>
<comment type="subunit">
    <text evidence="10">Interacts with TamB to form the translocation and assembly module (TAM).</text>
</comment>
<dbReference type="Pfam" id="PF01103">
    <property type="entry name" value="Omp85"/>
    <property type="match status" value="1"/>
</dbReference>
<dbReference type="Pfam" id="PF17243">
    <property type="entry name" value="POTRA_TamA_1"/>
    <property type="match status" value="1"/>
</dbReference>
<dbReference type="EMBL" id="WIRE01000002">
    <property type="protein sequence ID" value="MQX54629.1"/>
    <property type="molecule type" value="Genomic_DNA"/>
</dbReference>
<evidence type="ECO:0000256" key="1">
    <source>
        <dbReference type="ARBA" id="ARBA00004442"/>
    </source>
</evidence>
<evidence type="ECO:0000259" key="12">
    <source>
        <dbReference type="Pfam" id="PF07244"/>
    </source>
</evidence>
<dbReference type="GO" id="GO:0009306">
    <property type="term" value="P:protein secretion"/>
    <property type="evidence" value="ECO:0007669"/>
    <property type="project" value="TreeGrafter"/>
</dbReference>
<comment type="similarity">
    <text evidence="2">Belongs to the TamA family.</text>
</comment>
<evidence type="ECO:0000256" key="5">
    <source>
        <dbReference type="ARBA" id="ARBA00022692"/>
    </source>
</evidence>
<evidence type="ECO:0000256" key="6">
    <source>
        <dbReference type="ARBA" id="ARBA00022729"/>
    </source>
</evidence>
<name>A0A6N7LVX2_9GAMM</name>
<comment type="caution">
    <text evidence="14">The sequence shown here is derived from an EMBL/GenBank/DDBJ whole genome shotgun (WGS) entry which is preliminary data.</text>
</comment>
<evidence type="ECO:0000256" key="10">
    <source>
        <dbReference type="ARBA" id="ARBA00093548"/>
    </source>
</evidence>
<organism evidence="14 15">
    <name type="scientific">Alcanivorax sediminis</name>
    <dbReference type="NCBI Taxonomy" id="2663008"/>
    <lineage>
        <taxon>Bacteria</taxon>
        <taxon>Pseudomonadati</taxon>
        <taxon>Pseudomonadota</taxon>
        <taxon>Gammaproteobacteria</taxon>
        <taxon>Oceanospirillales</taxon>
        <taxon>Alcanivoracaceae</taxon>
        <taxon>Alcanivorax</taxon>
    </lineage>
</organism>
<comment type="subcellular location">
    <subcellularLocation>
        <location evidence="1">Cell outer membrane</location>
    </subcellularLocation>
</comment>
<evidence type="ECO:0000259" key="11">
    <source>
        <dbReference type="Pfam" id="PF01103"/>
    </source>
</evidence>
<evidence type="ECO:0000256" key="7">
    <source>
        <dbReference type="ARBA" id="ARBA00023136"/>
    </source>
</evidence>
<dbReference type="PANTHER" id="PTHR12815">
    <property type="entry name" value="SORTING AND ASSEMBLY MACHINERY SAMM50 PROTEIN FAMILY MEMBER"/>
    <property type="match status" value="1"/>
</dbReference>
<dbReference type="GO" id="GO:0097347">
    <property type="term" value="C:TAM protein secretion complex"/>
    <property type="evidence" value="ECO:0007669"/>
    <property type="project" value="TreeGrafter"/>
</dbReference>
<sequence>MTDKDQGLIPKLPTAWIIVLLLLLPLPVLARDEPELFITGDASEIVTENIRALINLQGYPCHPPKAQYGLIRRQILKHATEGLQAMGYYESQLTLSANTGGACATVSLDVRTGPAVILARADIRLQGDAANDPVFQALVDEDSLHIGERLQHDRYTRLKRNLQQSLINRGYMEGSLKRHELNVDTRTRKATIVLHVDSGPRYRFGKVEVSGSELDPALIDAYVQFREGQPFDSKRVLETQQAYLGAGYFSAARIQKGAADPNTRVIPISITLSDNHRWSLLTGVGFSTDTGPRIRLGIENRRVNRQGHRFRAETQLSEVEQGAGASYQIPLSDPLHERLDLHTSYVNEDTDSNTNERWMTGADYIVELNNRWVSTVSLEYLRETWQIADEVDQAELIMPGYQLSRIKANDPVYPTFGWRLSGKIRFAHQGLSSTSSFVQFTPSGKIVFPVIGGRILARMDLGYTEINDVTELPASLRFFAGGDSSIRGFGYESLGPEDANGEVIGGRHMATGSLEFDHPITEKWHFAVFSDAGNAFNDIEDYELRHSAGAGIRWRSPLGPIRLDAARAIDENRQWRIHLSMGPDL</sequence>
<dbReference type="PANTHER" id="PTHR12815:SF47">
    <property type="entry name" value="TRANSLOCATION AND ASSEMBLY MODULE SUBUNIT TAMA"/>
    <property type="match status" value="1"/>
</dbReference>
<keyword evidence="4" id="KW-1134">Transmembrane beta strand</keyword>
<evidence type="ECO:0000259" key="13">
    <source>
        <dbReference type="Pfam" id="PF17243"/>
    </source>
</evidence>
<feature type="domain" description="TamA POTRA" evidence="13">
    <location>
        <begin position="38"/>
        <end position="110"/>
    </location>
</feature>
<evidence type="ECO:0000313" key="14">
    <source>
        <dbReference type="EMBL" id="MQX54629.1"/>
    </source>
</evidence>
<evidence type="ECO:0000256" key="4">
    <source>
        <dbReference type="ARBA" id="ARBA00022452"/>
    </source>
</evidence>
<evidence type="ECO:0000256" key="8">
    <source>
        <dbReference type="ARBA" id="ARBA00023237"/>
    </source>
</evidence>
<proteinExistence type="inferred from homology"/>
<dbReference type="AlphaFoldDB" id="A0A6N7LVX2"/>